<feature type="compositionally biased region" description="Basic and acidic residues" evidence="1">
    <location>
        <begin position="1"/>
        <end position="10"/>
    </location>
</feature>
<feature type="region of interest" description="Disordered" evidence="1">
    <location>
        <begin position="1"/>
        <end position="38"/>
    </location>
</feature>
<name>A0A5C2RZQ7_9APHY</name>
<dbReference type="AlphaFoldDB" id="A0A5C2RZQ7"/>
<gene>
    <name evidence="2" type="ORF">L227DRAFT_566000</name>
</gene>
<dbReference type="Proteomes" id="UP000313359">
    <property type="component" value="Unassembled WGS sequence"/>
</dbReference>
<evidence type="ECO:0000313" key="3">
    <source>
        <dbReference type="Proteomes" id="UP000313359"/>
    </source>
</evidence>
<dbReference type="STRING" id="1328759.A0A5C2RZQ7"/>
<keyword evidence="3" id="KW-1185">Reference proteome</keyword>
<evidence type="ECO:0000313" key="2">
    <source>
        <dbReference type="EMBL" id="RPD56583.1"/>
    </source>
</evidence>
<reference evidence="2" key="1">
    <citation type="journal article" date="2018" name="Genome Biol. Evol.">
        <title>Genomics and development of Lentinus tigrinus, a white-rot wood-decaying mushroom with dimorphic fruiting bodies.</title>
        <authorList>
            <person name="Wu B."/>
            <person name="Xu Z."/>
            <person name="Knudson A."/>
            <person name="Carlson A."/>
            <person name="Chen N."/>
            <person name="Kovaka S."/>
            <person name="LaButti K."/>
            <person name="Lipzen A."/>
            <person name="Pennachio C."/>
            <person name="Riley R."/>
            <person name="Schakwitz W."/>
            <person name="Umezawa K."/>
            <person name="Ohm R.A."/>
            <person name="Grigoriev I.V."/>
            <person name="Nagy L.G."/>
            <person name="Gibbons J."/>
            <person name="Hibbett D."/>
        </authorList>
    </citation>
    <scope>NUCLEOTIDE SEQUENCE [LARGE SCALE GENOMIC DNA]</scope>
    <source>
        <strain evidence="2">ALCF2SS1-6</strain>
    </source>
</reference>
<dbReference type="OrthoDB" id="3216420at2759"/>
<organism evidence="2 3">
    <name type="scientific">Lentinus tigrinus ALCF2SS1-6</name>
    <dbReference type="NCBI Taxonomy" id="1328759"/>
    <lineage>
        <taxon>Eukaryota</taxon>
        <taxon>Fungi</taxon>
        <taxon>Dikarya</taxon>
        <taxon>Basidiomycota</taxon>
        <taxon>Agaricomycotina</taxon>
        <taxon>Agaricomycetes</taxon>
        <taxon>Polyporales</taxon>
        <taxon>Polyporaceae</taxon>
        <taxon>Lentinus</taxon>
    </lineage>
</organism>
<protein>
    <submittedName>
        <fullName evidence="2">Uncharacterized protein</fullName>
    </submittedName>
</protein>
<accession>A0A5C2RZQ7</accession>
<evidence type="ECO:0000256" key="1">
    <source>
        <dbReference type="SAM" id="MobiDB-lite"/>
    </source>
</evidence>
<dbReference type="CDD" id="cd23787">
    <property type="entry name" value="RWD_CSM1"/>
    <property type="match status" value="1"/>
</dbReference>
<dbReference type="EMBL" id="ML122287">
    <property type="protein sequence ID" value="RPD56583.1"/>
    <property type="molecule type" value="Genomic_DNA"/>
</dbReference>
<sequence length="296" mass="33484">MAPAQHDNRDVGAGLKGGRSISGSVDMKGTKGNIPSAAPLLPTLQQRLNREVSHLRMQLQRSQQTTKEVSGWYYVTLPNWRLMMRLNKLKIAAQRDELACDLEHMLHLPSTEAEQALAEYRQRCEDSMRAKDTVIEELTSHIARLDESGDRDGMNDKVTRLYEEMTGVVITSVKTERSALCPDEEEHIAACKYKYTRKGVETTWNFTLRSIYTRPDDHAEDTLLGQNPEVLLKIQYEPGDLDRLDRETVNRLGYFKQAFMFMREDLDGFLRALSDAVKGQEDLGGSGKDEAMGAEG</sequence>
<proteinExistence type="predicted"/>